<dbReference type="InterPro" id="IPR003594">
    <property type="entry name" value="HATPase_dom"/>
</dbReference>
<evidence type="ECO:0000256" key="1">
    <source>
        <dbReference type="SAM" id="Phobius"/>
    </source>
</evidence>
<keyword evidence="1" id="KW-1133">Transmembrane helix</keyword>
<dbReference type="InterPro" id="IPR010559">
    <property type="entry name" value="Sig_transdc_His_kin_internal"/>
</dbReference>
<dbReference type="SUPFAM" id="SSF55874">
    <property type="entry name" value="ATPase domain of HSP90 chaperone/DNA topoisomerase II/histidine kinase"/>
    <property type="match status" value="1"/>
</dbReference>
<dbReference type="InterPro" id="IPR050640">
    <property type="entry name" value="Bact_2-comp_sensor_kinase"/>
</dbReference>
<feature type="domain" description="Histidine kinase/HSP90-like ATPase" evidence="2">
    <location>
        <begin position="150"/>
        <end position="236"/>
    </location>
</feature>
<dbReference type="PANTHER" id="PTHR34220:SF7">
    <property type="entry name" value="SENSOR HISTIDINE KINASE YPDA"/>
    <property type="match status" value="1"/>
</dbReference>
<evidence type="ECO:0000313" key="5">
    <source>
        <dbReference type="Proteomes" id="UP000030403"/>
    </source>
</evidence>
<organism evidence="4 5">
    <name type="scientific">Pontibacillus marinus BH030004 = DSM 16465</name>
    <dbReference type="NCBI Taxonomy" id="1385511"/>
    <lineage>
        <taxon>Bacteria</taxon>
        <taxon>Bacillati</taxon>
        <taxon>Bacillota</taxon>
        <taxon>Bacilli</taxon>
        <taxon>Bacillales</taxon>
        <taxon>Bacillaceae</taxon>
        <taxon>Pontibacillus</taxon>
    </lineage>
</organism>
<comment type="caution">
    <text evidence="4">The sequence shown here is derived from an EMBL/GenBank/DDBJ whole genome shotgun (WGS) entry which is preliminary data.</text>
</comment>
<feature type="domain" description="Signal transduction histidine kinase internal region" evidence="3">
    <location>
        <begin position="55"/>
        <end position="133"/>
    </location>
</feature>
<dbReference type="Proteomes" id="UP000030403">
    <property type="component" value="Unassembled WGS sequence"/>
</dbReference>
<keyword evidence="1" id="KW-0472">Membrane</keyword>
<keyword evidence="1" id="KW-0812">Transmembrane</keyword>
<accession>A0A0A5G8E9</accession>
<evidence type="ECO:0000259" key="2">
    <source>
        <dbReference type="Pfam" id="PF02518"/>
    </source>
</evidence>
<dbReference type="STRING" id="1385511.GCA_000425225_03127"/>
<reference evidence="4 5" key="1">
    <citation type="submission" date="2013-08" db="EMBL/GenBank/DDBJ databases">
        <authorList>
            <person name="Huang J."/>
            <person name="Wang G."/>
        </authorList>
    </citation>
    <scope>NUCLEOTIDE SEQUENCE [LARGE SCALE GENOMIC DNA]</scope>
    <source>
        <strain evidence="4 5">BH030004</strain>
    </source>
</reference>
<evidence type="ECO:0000259" key="3">
    <source>
        <dbReference type="Pfam" id="PF06580"/>
    </source>
</evidence>
<dbReference type="PANTHER" id="PTHR34220">
    <property type="entry name" value="SENSOR HISTIDINE KINASE YPDA"/>
    <property type="match status" value="1"/>
</dbReference>
<dbReference type="RefSeq" id="WP_027446753.1">
    <property type="nucleotide sequence ID" value="NZ_AULJ01000040.1"/>
</dbReference>
<dbReference type="Gene3D" id="3.30.565.10">
    <property type="entry name" value="Histidine kinase-like ATPase, C-terminal domain"/>
    <property type="match status" value="1"/>
</dbReference>
<protein>
    <submittedName>
        <fullName evidence="4">ATPase</fullName>
    </submittedName>
</protein>
<dbReference type="GO" id="GO:0016020">
    <property type="term" value="C:membrane"/>
    <property type="evidence" value="ECO:0007669"/>
    <property type="project" value="InterPro"/>
</dbReference>
<keyword evidence="5" id="KW-1185">Reference proteome</keyword>
<feature type="transmembrane region" description="Helical" evidence="1">
    <location>
        <begin position="6"/>
        <end position="31"/>
    </location>
</feature>
<dbReference type="eggNOG" id="COG2972">
    <property type="taxonomic scope" value="Bacteria"/>
</dbReference>
<dbReference type="InterPro" id="IPR036890">
    <property type="entry name" value="HATPase_C_sf"/>
</dbReference>
<name>A0A0A5G8E9_9BACI</name>
<gene>
    <name evidence="4" type="ORF">N783_09880</name>
</gene>
<proteinExistence type="predicted"/>
<sequence length="252" mass="29273">MITLNLLTTMIVFSIIAPIAAAITLFMVLAFDRELDFLKSQNLQIKMEKELQYSEYMQLNQQIQPHFLFNTMNLLLGLARLKRIDQLIEVMEHFSKFLQFKYHVKDQLIPFSTEHAYTKHYLAIQQSRFGERLRVEEDVRDTDQEVPPYLLQTLVENAFKHGLEKKSGDVILIIRFRRNEDLVTLEVLDNGLGITEEHLEASATDKSGHGLDNLRRRLHLLFDERAEVRLEPIGSGGVRAIASWRTGEKHNV</sequence>
<dbReference type="Pfam" id="PF02518">
    <property type="entry name" value="HATPase_c"/>
    <property type="match status" value="1"/>
</dbReference>
<evidence type="ECO:0000313" key="4">
    <source>
        <dbReference type="EMBL" id="KGX87448.1"/>
    </source>
</evidence>
<dbReference type="EMBL" id="AVPF01000024">
    <property type="protein sequence ID" value="KGX87448.1"/>
    <property type="molecule type" value="Genomic_DNA"/>
</dbReference>
<dbReference type="GO" id="GO:0000155">
    <property type="term" value="F:phosphorelay sensor kinase activity"/>
    <property type="evidence" value="ECO:0007669"/>
    <property type="project" value="InterPro"/>
</dbReference>
<dbReference type="Pfam" id="PF06580">
    <property type="entry name" value="His_kinase"/>
    <property type="match status" value="1"/>
</dbReference>
<dbReference type="AlphaFoldDB" id="A0A0A5G8E9"/>